<feature type="domain" description="Cytidylate kinase" evidence="9">
    <location>
        <begin position="3"/>
        <end position="214"/>
    </location>
</feature>
<dbReference type="GO" id="GO:0006220">
    <property type="term" value="P:pyrimidine nucleotide metabolic process"/>
    <property type="evidence" value="ECO:0007669"/>
    <property type="project" value="UniProtKB-UniRule"/>
</dbReference>
<dbReference type="Gene3D" id="3.40.50.300">
    <property type="entry name" value="P-loop containing nucleotide triphosphate hydrolases"/>
    <property type="match status" value="1"/>
</dbReference>
<keyword evidence="8" id="KW-0963">Cytoplasm</keyword>
<comment type="catalytic activity">
    <reaction evidence="6 8">
        <text>dCMP + ATP = dCDP + ADP</text>
        <dbReference type="Rhea" id="RHEA:25094"/>
        <dbReference type="ChEBI" id="CHEBI:30616"/>
        <dbReference type="ChEBI" id="CHEBI:57566"/>
        <dbReference type="ChEBI" id="CHEBI:58593"/>
        <dbReference type="ChEBI" id="CHEBI:456216"/>
        <dbReference type="EC" id="2.7.4.25"/>
    </reaction>
</comment>
<gene>
    <name evidence="8" type="primary">cmk</name>
    <name evidence="10" type="ORF">EDD62_0677</name>
</gene>
<evidence type="ECO:0000256" key="7">
    <source>
        <dbReference type="ARBA" id="ARBA00048478"/>
    </source>
</evidence>
<comment type="subcellular location">
    <subcellularLocation>
        <location evidence="8">Cytoplasm</location>
    </subcellularLocation>
</comment>
<dbReference type="RefSeq" id="WP_123807531.1">
    <property type="nucleotide sequence ID" value="NZ_RKRK01000002.1"/>
</dbReference>
<accession>A0A3N5BN94</accession>
<dbReference type="InterPro" id="IPR011994">
    <property type="entry name" value="Cytidylate_kinase_dom"/>
</dbReference>
<evidence type="ECO:0000256" key="2">
    <source>
        <dbReference type="ARBA" id="ARBA00022679"/>
    </source>
</evidence>
<evidence type="ECO:0000256" key="5">
    <source>
        <dbReference type="ARBA" id="ARBA00022840"/>
    </source>
</evidence>
<evidence type="ECO:0000256" key="4">
    <source>
        <dbReference type="ARBA" id="ARBA00022777"/>
    </source>
</evidence>
<evidence type="ECO:0000256" key="6">
    <source>
        <dbReference type="ARBA" id="ARBA00047615"/>
    </source>
</evidence>
<dbReference type="EMBL" id="RKRK01000002">
    <property type="protein sequence ID" value="RPF58039.1"/>
    <property type="molecule type" value="Genomic_DNA"/>
</dbReference>
<name>A0A3N5BN94_9BACL</name>
<dbReference type="GO" id="GO:0036430">
    <property type="term" value="F:CMP kinase activity"/>
    <property type="evidence" value="ECO:0007669"/>
    <property type="project" value="RHEA"/>
</dbReference>
<comment type="catalytic activity">
    <reaction evidence="7 8">
        <text>CMP + ATP = CDP + ADP</text>
        <dbReference type="Rhea" id="RHEA:11600"/>
        <dbReference type="ChEBI" id="CHEBI:30616"/>
        <dbReference type="ChEBI" id="CHEBI:58069"/>
        <dbReference type="ChEBI" id="CHEBI:60377"/>
        <dbReference type="ChEBI" id="CHEBI:456216"/>
        <dbReference type="EC" id="2.7.4.25"/>
    </reaction>
</comment>
<dbReference type="GO" id="GO:0005524">
    <property type="term" value="F:ATP binding"/>
    <property type="evidence" value="ECO:0007669"/>
    <property type="project" value="UniProtKB-UniRule"/>
</dbReference>
<proteinExistence type="inferred from homology"/>
<dbReference type="Pfam" id="PF02224">
    <property type="entry name" value="Cytidylate_kin"/>
    <property type="match status" value="1"/>
</dbReference>
<keyword evidence="2 8" id="KW-0808">Transferase</keyword>
<organism evidence="10 11">
    <name type="scientific">Abyssicoccus albus</name>
    <dbReference type="NCBI Taxonomy" id="1817405"/>
    <lineage>
        <taxon>Bacteria</taxon>
        <taxon>Bacillati</taxon>
        <taxon>Bacillota</taxon>
        <taxon>Bacilli</taxon>
        <taxon>Bacillales</taxon>
        <taxon>Abyssicoccaceae</taxon>
    </lineage>
</organism>
<protein>
    <recommendedName>
        <fullName evidence="8">Cytidylate kinase</fullName>
        <shortName evidence="8">CK</shortName>
        <ecNumber evidence="8">2.7.4.25</ecNumber>
    </recommendedName>
    <alternativeName>
        <fullName evidence="8">Cytidine monophosphate kinase</fullName>
        <shortName evidence="8">CMP kinase</shortName>
    </alternativeName>
</protein>
<keyword evidence="11" id="KW-1185">Reference proteome</keyword>
<dbReference type="NCBIfam" id="TIGR00017">
    <property type="entry name" value="cmk"/>
    <property type="match status" value="1"/>
</dbReference>
<dbReference type="GO" id="GO:0005829">
    <property type="term" value="C:cytosol"/>
    <property type="evidence" value="ECO:0007669"/>
    <property type="project" value="TreeGrafter"/>
</dbReference>
<evidence type="ECO:0000313" key="10">
    <source>
        <dbReference type="EMBL" id="RPF58039.1"/>
    </source>
</evidence>
<dbReference type="Proteomes" id="UP000277108">
    <property type="component" value="Unassembled WGS sequence"/>
</dbReference>
<keyword evidence="3 8" id="KW-0547">Nucleotide-binding</keyword>
<reference evidence="10 11" key="1">
    <citation type="submission" date="2018-11" db="EMBL/GenBank/DDBJ databases">
        <title>Genomic Encyclopedia of Type Strains, Phase IV (KMG-IV): sequencing the most valuable type-strain genomes for metagenomic binning, comparative biology and taxonomic classification.</title>
        <authorList>
            <person name="Goeker M."/>
        </authorList>
    </citation>
    <scope>NUCLEOTIDE SEQUENCE [LARGE SCALE GENOMIC DNA]</scope>
    <source>
        <strain evidence="10 11">DSM 29158</strain>
    </source>
</reference>
<comment type="similarity">
    <text evidence="1 8">Belongs to the cytidylate kinase family. Type 1 subfamily.</text>
</comment>
<dbReference type="SUPFAM" id="SSF52540">
    <property type="entry name" value="P-loop containing nucleoside triphosphate hydrolases"/>
    <property type="match status" value="1"/>
</dbReference>
<dbReference type="GO" id="GO:0015949">
    <property type="term" value="P:nucleobase-containing small molecule interconversion"/>
    <property type="evidence" value="ECO:0007669"/>
    <property type="project" value="TreeGrafter"/>
</dbReference>
<keyword evidence="4 8" id="KW-0418">Kinase</keyword>
<dbReference type="HAMAP" id="MF_00238">
    <property type="entry name" value="Cytidyl_kinase_type1"/>
    <property type="match status" value="1"/>
</dbReference>
<dbReference type="OrthoDB" id="9807434at2"/>
<dbReference type="InterPro" id="IPR027417">
    <property type="entry name" value="P-loop_NTPase"/>
</dbReference>
<dbReference type="EC" id="2.7.4.25" evidence="8"/>
<dbReference type="CDD" id="cd02020">
    <property type="entry name" value="CMPK"/>
    <property type="match status" value="1"/>
</dbReference>
<dbReference type="InterPro" id="IPR003136">
    <property type="entry name" value="Cytidylate_kin"/>
</dbReference>
<evidence type="ECO:0000256" key="8">
    <source>
        <dbReference type="HAMAP-Rule" id="MF_00238"/>
    </source>
</evidence>
<evidence type="ECO:0000259" key="9">
    <source>
        <dbReference type="Pfam" id="PF02224"/>
    </source>
</evidence>
<dbReference type="GO" id="GO:0036431">
    <property type="term" value="F:dCMP kinase activity"/>
    <property type="evidence" value="ECO:0007669"/>
    <property type="project" value="InterPro"/>
</dbReference>
<dbReference type="PANTHER" id="PTHR21299:SF2">
    <property type="entry name" value="CYTIDYLATE KINASE"/>
    <property type="match status" value="1"/>
</dbReference>
<sequence>MNIAIDGPAAAGKSTIAKRLAEILEFRYIDTGAMYRAVTLYALNNGFIKSSDSIIQSLDQIHISLTKEQPQRVLLNEVDVTDEIRSQQVTDNVSYVASIKQVRRFLVEQQQQFIKNGEVIMDGRDIGTTVIPNADVKFYMIAHPRTRALRRFEENKLRGIHQDINLLEQEIIDRDQKDISRKESPLQKANDAIEIDTSNMTIDEVVEQMLNIIQKFKTSQ</sequence>
<dbReference type="PANTHER" id="PTHR21299">
    <property type="entry name" value="CYTIDYLATE KINASE/PANTOATE-BETA-ALANINE LIGASE"/>
    <property type="match status" value="1"/>
</dbReference>
<evidence type="ECO:0000256" key="3">
    <source>
        <dbReference type="ARBA" id="ARBA00022741"/>
    </source>
</evidence>
<feature type="binding site" evidence="8">
    <location>
        <begin position="7"/>
        <end position="15"/>
    </location>
    <ligand>
        <name>ATP</name>
        <dbReference type="ChEBI" id="CHEBI:30616"/>
    </ligand>
</feature>
<dbReference type="AlphaFoldDB" id="A0A3N5BN94"/>
<keyword evidence="5 8" id="KW-0067">ATP-binding</keyword>
<evidence type="ECO:0000256" key="1">
    <source>
        <dbReference type="ARBA" id="ARBA00009427"/>
    </source>
</evidence>
<evidence type="ECO:0000313" key="11">
    <source>
        <dbReference type="Proteomes" id="UP000277108"/>
    </source>
</evidence>
<comment type="caution">
    <text evidence="10">The sequence shown here is derived from an EMBL/GenBank/DDBJ whole genome shotgun (WGS) entry which is preliminary data.</text>
</comment>